<dbReference type="InterPro" id="IPR012312">
    <property type="entry name" value="Hemerythrin-like"/>
</dbReference>
<keyword evidence="3" id="KW-1185">Reference proteome</keyword>
<dbReference type="Pfam" id="PF01814">
    <property type="entry name" value="Hemerythrin"/>
    <property type="match status" value="1"/>
</dbReference>
<evidence type="ECO:0000259" key="1">
    <source>
        <dbReference type="Pfam" id="PF01814"/>
    </source>
</evidence>
<dbReference type="Proteomes" id="UP000277294">
    <property type="component" value="Unassembled WGS sequence"/>
</dbReference>
<protein>
    <recommendedName>
        <fullName evidence="1">Hemerythrin-like domain-containing protein</fullName>
    </recommendedName>
</protein>
<dbReference type="Gene3D" id="1.20.120.520">
    <property type="entry name" value="nmb1532 protein domain like"/>
    <property type="match status" value="1"/>
</dbReference>
<feature type="domain" description="Hemerythrin-like" evidence="1">
    <location>
        <begin position="14"/>
        <end position="131"/>
    </location>
</feature>
<proteinExistence type="predicted"/>
<organism evidence="2 3">
    <name type="scientific">Pigmentiphaga humi</name>
    <dbReference type="NCBI Taxonomy" id="2478468"/>
    <lineage>
        <taxon>Bacteria</taxon>
        <taxon>Pseudomonadati</taxon>
        <taxon>Pseudomonadota</taxon>
        <taxon>Betaproteobacteria</taxon>
        <taxon>Burkholderiales</taxon>
        <taxon>Alcaligenaceae</taxon>
        <taxon>Pigmentiphaga</taxon>
    </lineage>
</organism>
<evidence type="ECO:0000313" key="3">
    <source>
        <dbReference type="Proteomes" id="UP000277294"/>
    </source>
</evidence>
<dbReference type="OrthoDB" id="5512987at2"/>
<dbReference type="PANTHER" id="PTHR35585">
    <property type="entry name" value="HHE DOMAIN PROTEIN (AFU_ORTHOLOGUE AFUA_4G00730)"/>
    <property type="match status" value="1"/>
</dbReference>
<gene>
    <name evidence="2" type="ORF">PIGHUM_02993</name>
</gene>
<dbReference type="AlphaFoldDB" id="A0A3P4B3N3"/>
<dbReference type="EMBL" id="UWPJ01000023">
    <property type="protein sequence ID" value="VCU70913.1"/>
    <property type="molecule type" value="Genomic_DNA"/>
</dbReference>
<accession>A0A3P4B3N3</accession>
<sequence length="158" mass="18043">MNKSTIPVEQRAALSLLLDDHRHAKRLFKQFESVRGMQEKKQIAMEVCQALEVHTQIEEELFYPKIRADGGEKFADLLDEAKVEHASAKDLIAQIQRAGTADELFEAKVKVLSEYIAHHVSEEEEELFPKVIAKKIDLKELAEEMAARREELMETALA</sequence>
<dbReference type="RefSeq" id="WP_124080371.1">
    <property type="nucleotide sequence ID" value="NZ_UWPJ01000023.1"/>
</dbReference>
<dbReference type="PANTHER" id="PTHR35585:SF1">
    <property type="entry name" value="HHE DOMAIN PROTEIN (AFU_ORTHOLOGUE AFUA_4G00730)"/>
    <property type="match status" value="1"/>
</dbReference>
<evidence type="ECO:0000313" key="2">
    <source>
        <dbReference type="EMBL" id="VCU70913.1"/>
    </source>
</evidence>
<name>A0A3P4B3N3_9BURK</name>
<reference evidence="2 3" key="1">
    <citation type="submission" date="2018-10" db="EMBL/GenBank/DDBJ databases">
        <authorList>
            <person name="Criscuolo A."/>
        </authorList>
    </citation>
    <scope>NUCLEOTIDE SEQUENCE [LARGE SCALE GENOMIC DNA]</scope>
    <source>
        <strain evidence="2">DnA1</strain>
    </source>
</reference>